<evidence type="ECO:0000313" key="7">
    <source>
        <dbReference type="EMBL" id="OAD65846.1"/>
    </source>
</evidence>
<evidence type="ECO:0000256" key="4">
    <source>
        <dbReference type="SAM" id="SignalP"/>
    </source>
</evidence>
<feature type="compositionally biased region" description="Basic residues" evidence="3">
    <location>
        <begin position="174"/>
        <end position="183"/>
    </location>
</feature>
<name>A0A167JEP0_PHYB8</name>
<keyword evidence="1" id="KW-0147">Chitin-binding</keyword>
<reference evidence="7" key="2">
    <citation type="submission" date="2015-06" db="EMBL/GenBank/DDBJ databases">
        <title>Expansion of signal transduction pathways in fungi by whole-genome duplication.</title>
        <authorList>
            <consortium name="DOE Joint Genome Institute"/>
            <person name="Corrochano L.M."/>
            <person name="Kuo A."/>
            <person name="Marcet-Houben M."/>
            <person name="Polaino S."/>
            <person name="Salamov A."/>
            <person name="Villalobos J.M."/>
            <person name="Alvarez M.I."/>
            <person name="Avalos J."/>
            <person name="Benito E.P."/>
            <person name="Benoit I."/>
            <person name="Burger G."/>
            <person name="Camino L.P."/>
            <person name="Canovas D."/>
            <person name="Cerda-Olmedo E."/>
            <person name="Cheng J.-F."/>
            <person name="Dominguez A."/>
            <person name="Elias M."/>
            <person name="Eslava A.P."/>
            <person name="Glaser F."/>
            <person name="Grimwood J."/>
            <person name="Gutierrez G."/>
            <person name="Heitman J."/>
            <person name="Henrissat B."/>
            <person name="Iturriaga E.A."/>
            <person name="Lang B.F."/>
            <person name="Lavin J.L."/>
            <person name="Lee S."/>
            <person name="Li W."/>
            <person name="Lindquist E."/>
            <person name="Lopez-Garcia S."/>
            <person name="Luque E.M."/>
            <person name="Marcos A.T."/>
            <person name="Martin J."/>
            <person name="Mccluskey K."/>
            <person name="Medina H.R."/>
            <person name="Miralles-Duran A."/>
            <person name="Miyazaki A."/>
            <person name="Munoz-Torres E."/>
            <person name="Oguiza J.A."/>
            <person name="Ohm R."/>
            <person name="Olmedo M."/>
            <person name="Orejas M."/>
            <person name="Ortiz-Castellanos L."/>
            <person name="Pisabarro A.G."/>
            <person name="Rodriguez-Romero J."/>
            <person name="Ruiz-Herrera J."/>
            <person name="Ruiz-Vazquez R."/>
            <person name="Sanz C."/>
            <person name="Schackwitz W."/>
            <person name="Schmutz J."/>
            <person name="Shahriari M."/>
            <person name="Shelest E."/>
            <person name="Silva-Franco F."/>
            <person name="Soanes D."/>
            <person name="Syed K."/>
            <person name="Tagua V.G."/>
            <person name="Talbot N.J."/>
            <person name="Thon M."/>
            <person name="De Vries R.P."/>
            <person name="Wiebenga A."/>
            <person name="Yadav J.S."/>
            <person name="Braun E.L."/>
            <person name="Baker S."/>
            <person name="Garre V."/>
            <person name="Horwitz B."/>
            <person name="Torres-Martinez S."/>
            <person name="Idnurm A."/>
            <person name="Herrera-Estrella A."/>
            <person name="Gabaldon T."/>
            <person name="Grigoriev I.V."/>
        </authorList>
    </citation>
    <scope>NUCLEOTIDE SEQUENCE [LARGE SCALE GENOMIC DNA]</scope>
    <source>
        <strain evidence="7">NRRL 1555</strain>
    </source>
</reference>
<feature type="chain" id="PRO_5008241451" evidence="4">
    <location>
        <begin position="20"/>
        <end position="268"/>
    </location>
</feature>
<dbReference type="EMBL" id="KV441027">
    <property type="protein sequence ID" value="OAD65846.1"/>
    <property type="molecule type" value="Genomic_DNA"/>
</dbReference>
<organism evidence="7 8">
    <name type="scientific">Phycomyces blakesleeanus (strain ATCC 8743b / DSM 1359 / FGSC 10004 / NBRC 33097 / NRRL 1555)</name>
    <dbReference type="NCBI Taxonomy" id="763407"/>
    <lineage>
        <taxon>Eukaryota</taxon>
        <taxon>Fungi</taxon>
        <taxon>Fungi incertae sedis</taxon>
        <taxon>Mucoromycota</taxon>
        <taxon>Mucoromycotina</taxon>
        <taxon>Mucoromycetes</taxon>
        <taxon>Mucorales</taxon>
        <taxon>Phycomycetaceae</taxon>
        <taxon>Phycomyces</taxon>
    </lineage>
</organism>
<dbReference type="GeneID" id="28993968"/>
<dbReference type="InterPro" id="IPR018392">
    <property type="entry name" value="LysM"/>
</dbReference>
<evidence type="ECO:0000256" key="1">
    <source>
        <dbReference type="ARBA" id="ARBA00022669"/>
    </source>
</evidence>
<feature type="signal peptide" evidence="4">
    <location>
        <begin position="1"/>
        <end position="19"/>
    </location>
</feature>
<reference evidence="8" key="1">
    <citation type="submission" date="2015-06" db="EMBL/GenBank/DDBJ databases">
        <title>Expansion of signal transduction pathways in fungi by whole-genome duplication.</title>
        <authorList>
            <consortium name="DOE Joint Genome Institute"/>
            <person name="Corrochano L.M."/>
            <person name="Kuo A."/>
            <person name="Marcet-Houben M."/>
            <person name="Polaino S."/>
            <person name="Salamov A."/>
            <person name="Villalobos J.M."/>
            <person name="Alvarez M.I."/>
            <person name="Avalos J."/>
            <person name="Benito E.P."/>
            <person name="Benoit I."/>
            <person name="Burger G."/>
            <person name="Camino L.P."/>
            <person name="Canovas D."/>
            <person name="Cerda-Olmedo E."/>
            <person name="Cheng J.-F."/>
            <person name="Dominguez A."/>
            <person name="Elias M."/>
            <person name="Eslava A.P."/>
            <person name="Glaser F."/>
            <person name="Grimwood J."/>
            <person name="Gutierrez G."/>
            <person name="Heitman J."/>
            <person name="Henrissat B."/>
            <person name="Iturriaga E.A."/>
            <person name="Lang B.F."/>
            <person name="Lavin J.L."/>
            <person name="Lee S."/>
            <person name="Li W."/>
            <person name="Lindquist E."/>
            <person name="Lopez-Garcia S."/>
            <person name="Luque E.M."/>
            <person name="Marcos A.T."/>
            <person name="Martin J."/>
            <person name="McCluskey K."/>
            <person name="Medina H.R."/>
            <person name="Miralles-Duran A."/>
            <person name="Miyazaki A."/>
            <person name="Munoz-Torres E."/>
            <person name="Oguiza J.A."/>
            <person name="Ohm R."/>
            <person name="Olmedo M."/>
            <person name="Orejas M."/>
            <person name="Ortiz-Castellanos L."/>
            <person name="Pisabarro A.G."/>
            <person name="Rodriguez-Romero J."/>
            <person name="Ruiz-Herrera J."/>
            <person name="Ruiz-Vazquez R."/>
            <person name="Sanz C."/>
            <person name="Schackwitz W."/>
            <person name="Schmutz J."/>
            <person name="Shahriari M."/>
            <person name="Shelest E."/>
            <person name="Silva-Franco F."/>
            <person name="Soanes D."/>
            <person name="Syed K."/>
            <person name="Tagua V.G."/>
            <person name="Talbot N.J."/>
            <person name="Thon M."/>
            <person name="De vries R.P."/>
            <person name="Wiebenga A."/>
            <person name="Yadav J.S."/>
            <person name="Braun E.L."/>
            <person name="Baker S."/>
            <person name="Garre V."/>
            <person name="Horwitz B."/>
            <person name="Torres-Martinez S."/>
            <person name="Idnurm A."/>
            <person name="Herrera-Estrella A."/>
            <person name="Gabaldon T."/>
            <person name="Grigoriev I.V."/>
        </authorList>
    </citation>
    <scope>NUCLEOTIDE SEQUENCE [LARGE SCALE GENOMIC DNA]</scope>
    <source>
        <strain evidence="8">NRRL 1555(-)</strain>
    </source>
</reference>
<dbReference type="RefSeq" id="XP_018283886.1">
    <property type="nucleotide sequence ID" value="XM_018433062.1"/>
</dbReference>
<keyword evidence="2" id="KW-0843">Virulence</keyword>
<evidence type="ECO:0000256" key="2">
    <source>
        <dbReference type="ARBA" id="ARBA00023026"/>
    </source>
</evidence>
<dbReference type="SMART" id="SM00257">
    <property type="entry name" value="LysM"/>
    <property type="match status" value="2"/>
</dbReference>
<keyword evidence="8" id="KW-1185">Reference proteome</keyword>
<feature type="compositionally biased region" description="Basic and acidic residues" evidence="3">
    <location>
        <begin position="116"/>
        <end position="132"/>
    </location>
</feature>
<proteinExistence type="predicted"/>
<feature type="compositionally biased region" description="Basic and acidic residues" evidence="3">
    <location>
        <begin position="86"/>
        <end position="95"/>
    </location>
</feature>
<accession>A0A167JEP0</accession>
<dbReference type="GO" id="GO:0008061">
    <property type="term" value="F:chitin binding"/>
    <property type="evidence" value="ECO:0007669"/>
    <property type="project" value="UniProtKB-KW"/>
</dbReference>
<feature type="domain" description="LysM" evidence="5">
    <location>
        <begin position="216"/>
        <end position="266"/>
    </location>
</feature>
<dbReference type="VEuPathDB" id="FungiDB:PHYBLDRAFT_153103"/>
<dbReference type="Proteomes" id="UP000077315">
    <property type="component" value="Unassembled WGS sequence"/>
</dbReference>
<dbReference type="GeneID" id="29003422"/>
<gene>
    <name evidence="7" type="ORF">PHYBLDRAFT_153103</name>
    <name evidence="6" type="ORF">PHYBLDRAFT_71635</name>
</gene>
<protein>
    <submittedName>
        <fullName evidence="7">Carbohydrate-binding module family 50 protein</fullName>
    </submittedName>
</protein>
<feature type="compositionally biased region" description="Basic and acidic residues" evidence="3">
    <location>
        <begin position="153"/>
        <end position="173"/>
    </location>
</feature>
<dbReference type="InterPro" id="IPR052210">
    <property type="entry name" value="LysM1-like"/>
</dbReference>
<feature type="domain" description="LysM" evidence="5">
    <location>
        <begin position="27"/>
        <end position="76"/>
    </location>
</feature>
<feature type="region of interest" description="Disordered" evidence="3">
    <location>
        <begin position="82"/>
        <end position="210"/>
    </location>
</feature>
<dbReference type="Pfam" id="PF01476">
    <property type="entry name" value="LysM"/>
    <property type="match status" value="2"/>
</dbReference>
<dbReference type="RefSeq" id="XP_018283884.1">
    <property type="nucleotide sequence ID" value="XM_018442516.1"/>
</dbReference>
<dbReference type="SUPFAM" id="SSF54106">
    <property type="entry name" value="LysM domain"/>
    <property type="match status" value="1"/>
</dbReference>
<dbReference type="InterPro" id="IPR036779">
    <property type="entry name" value="LysM_dom_sf"/>
</dbReference>
<dbReference type="VEuPathDB" id="FungiDB:PHYBLDRAFT_71635"/>
<evidence type="ECO:0000313" key="6">
    <source>
        <dbReference type="EMBL" id="OAD65844.1"/>
    </source>
</evidence>
<dbReference type="OrthoDB" id="2281372at2759"/>
<evidence type="ECO:0000256" key="3">
    <source>
        <dbReference type="SAM" id="MobiDB-lite"/>
    </source>
</evidence>
<dbReference type="EMBL" id="KV441027">
    <property type="protein sequence ID" value="OAD65844.1"/>
    <property type="molecule type" value="Genomic_DNA"/>
</dbReference>
<evidence type="ECO:0000313" key="8">
    <source>
        <dbReference type="Proteomes" id="UP000077315"/>
    </source>
</evidence>
<dbReference type="Gene3D" id="3.10.350.10">
    <property type="entry name" value="LysM domain"/>
    <property type="match status" value="2"/>
</dbReference>
<keyword evidence="4" id="KW-0732">Signal</keyword>
<dbReference type="PROSITE" id="PS51782">
    <property type="entry name" value="LYSM"/>
    <property type="match status" value="2"/>
</dbReference>
<dbReference type="PANTHER" id="PTHR34997">
    <property type="entry name" value="AM15"/>
    <property type="match status" value="1"/>
</dbReference>
<sequence length="268" mass="29437">MKLSLFTISALALAGMVSAAPAVGCAEKHIAAQGETCVSVAAKFDITVKEFQGFNLGHGSEINNCKSLVVGSSYCVKPLSTVSKNKRSEKEPEHKKPIHKPSKVVPKPIKPTQEPNVEHPQDKRGEKEAEHKKPIHKPSKVVPKPIKPTQEPNVEHPQEKRGENSPKKEEMAKKQKKTTKKPVKTTYKPSKSTKKDHAATPKGAHHATRAVSDCKKYHVVKSGETCKTIAKENKITMAQFKQFNSGLSQAIDSECQKLVVGQSYCISY</sequence>
<dbReference type="CDD" id="cd00118">
    <property type="entry name" value="LysM"/>
    <property type="match status" value="1"/>
</dbReference>
<dbReference type="PANTHER" id="PTHR34997:SF1">
    <property type="entry name" value="PEPTIDOGLYCAN-BINDING LYSIN DOMAIN"/>
    <property type="match status" value="1"/>
</dbReference>
<evidence type="ECO:0000259" key="5">
    <source>
        <dbReference type="PROSITE" id="PS51782"/>
    </source>
</evidence>
<dbReference type="AlphaFoldDB" id="A0A167JEP0"/>